<accession>A0ABP7D3X2</accession>
<dbReference type="Pfam" id="PF08922">
    <property type="entry name" value="DUF1905"/>
    <property type="match status" value="1"/>
</dbReference>
<proteinExistence type="predicted"/>
<sequence length="145" mass="15259">MTLQISTVLRPVGPATALELTDAQVAELGGGRRAAVRVTIGDRTARLRLAGMGGQNLIGLSKAARAELGVDIGDPVTATVELDDAERVVELPADLRAALEADPRAMAAFEALTPSRRKEQVRGIVEAKRPETRARRIAAAVADLS</sequence>
<dbReference type="SUPFAM" id="SSF141694">
    <property type="entry name" value="AF2212/PG0164-like"/>
    <property type="match status" value="1"/>
</dbReference>
<name>A0ABP7D3X2_9ACTN</name>
<evidence type="ECO:0000313" key="2">
    <source>
        <dbReference type="Proteomes" id="UP001500051"/>
    </source>
</evidence>
<dbReference type="EMBL" id="BAAAYX010000003">
    <property type="protein sequence ID" value="GAA3699023.1"/>
    <property type="molecule type" value="Genomic_DNA"/>
</dbReference>
<organism evidence="1 2">
    <name type="scientific">Microlunatus aurantiacus</name>
    <dbReference type="NCBI Taxonomy" id="446786"/>
    <lineage>
        <taxon>Bacteria</taxon>
        <taxon>Bacillati</taxon>
        <taxon>Actinomycetota</taxon>
        <taxon>Actinomycetes</taxon>
        <taxon>Propionibacteriales</taxon>
        <taxon>Propionibacteriaceae</taxon>
        <taxon>Microlunatus</taxon>
    </lineage>
</organism>
<keyword evidence="2" id="KW-1185">Reference proteome</keyword>
<reference evidence="2" key="1">
    <citation type="journal article" date="2019" name="Int. J. Syst. Evol. Microbiol.">
        <title>The Global Catalogue of Microorganisms (GCM) 10K type strain sequencing project: providing services to taxonomists for standard genome sequencing and annotation.</title>
        <authorList>
            <consortium name="The Broad Institute Genomics Platform"/>
            <consortium name="The Broad Institute Genome Sequencing Center for Infectious Disease"/>
            <person name="Wu L."/>
            <person name="Ma J."/>
        </authorList>
    </citation>
    <scope>NUCLEOTIDE SEQUENCE [LARGE SCALE GENOMIC DNA]</scope>
    <source>
        <strain evidence="2">JCM 16548</strain>
    </source>
</reference>
<comment type="caution">
    <text evidence="1">The sequence shown here is derived from an EMBL/GenBank/DDBJ whole genome shotgun (WGS) entry which is preliminary data.</text>
</comment>
<dbReference type="InterPro" id="IPR015018">
    <property type="entry name" value="DUF1905"/>
</dbReference>
<protein>
    <recommendedName>
        <fullName evidence="3">Bacteriocin-protection, YdeI or OmpD-Associated</fullName>
    </recommendedName>
</protein>
<dbReference type="Gene3D" id="2.40.30.100">
    <property type="entry name" value="AF2212/PG0164-like"/>
    <property type="match status" value="1"/>
</dbReference>
<dbReference type="RefSeq" id="WP_344811628.1">
    <property type="nucleotide sequence ID" value="NZ_BAAAYX010000003.1"/>
</dbReference>
<evidence type="ECO:0008006" key="3">
    <source>
        <dbReference type="Google" id="ProtNLM"/>
    </source>
</evidence>
<dbReference type="Proteomes" id="UP001500051">
    <property type="component" value="Unassembled WGS sequence"/>
</dbReference>
<dbReference type="InterPro" id="IPR037079">
    <property type="entry name" value="AF2212/PG0164-like_sf"/>
</dbReference>
<evidence type="ECO:0000313" key="1">
    <source>
        <dbReference type="EMBL" id="GAA3699023.1"/>
    </source>
</evidence>
<dbReference type="Pfam" id="PF13376">
    <property type="entry name" value="OmdA"/>
    <property type="match status" value="1"/>
</dbReference>
<gene>
    <name evidence="1" type="ORF">GCM10022204_14380</name>
</gene>